<evidence type="ECO:0000313" key="6">
    <source>
        <dbReference type="RefSeq" id="XP_056690480.1"/>
    </source>
</evidence>
<gene>
    <name evidence="6" type="primary">LOC110806049</name>
</gene>
<reference evidence="6" key="2">
    <citation type="submission" date="2025-08" db="UniProtKB">
        <authorList>
            <consortium name="RefSeq"/>
        </authorList>
    </citation>
    <scope>IDENTIFICATION</scope>
    <source>
        <tissue evidence="6">Leaf</tissue>
    </source>
</reference>
<dbReference type="Gene3D" id="3.40.50.1580">
    <property type="entry name" value="Nucleoside phosphorylase domain"/>
    <property type="match status" value="1"/>
</dbReference>
<accession>A0ABM3R4E2</accession>
<feature type="coiled-coil region" evidence="1">
    <location>
        <begin position="824"/>
        <end position="851"/>
    </location>
</feature>
<feature type="region of interest" description="Disordered" evidence="2">
    <location>
        <begin position="428"/>
        <end position="496"/>
    </location>
</feature>
<dbReference type="Proteomes" id="UP000813463">
    <property type="component" value="Chromosome 1"/>
</dbReference>
<dbReference type="PANTHER" id="PTHR21234:SF19">
    <property type="entry name" value="BARK STORAGE PROTEIN B-LIKE"/>
    <property type="match status" value="1"/>
</dbReference>
<evidence type="ECO:0000256" key="1">
    <source>
        <dbReference type="SAM" id="Coils"/>
    </source>
</evidence>
<dbReference type="GeneID" id="110806049"/>
<feature type="domain" description="Transposase (putative) gypsy type" evidence="4">
    <location>
        <begin position="154"/>
        <end position="216"/>
    </location>
</feature>
<protein>
    <recommendedName>
        <fullName evidence="7">Nucleoside phosphorylase domain-containing protein</fullName>
    </recommendedName>
</protein>
<dbReference type="SUPFAM" id="SSF53167">
    <property type="entry name" value="Purine and uridine phosphorylases"/>
    <property type="match status" value="1"/>
</dbReference>
<dbReference type="InterPro" id="IPR035994">
    <property type="entry name" value="Nucleoside_phosphorylase_sf"/>
</dbReference>
<evidence type="ECO:0000259" key="3">
    <source>
        <dbReference type="Pfam" id="PF01048"/>
    </source>
</evidence>
<keyword evidence="5" id="KW-1185">Reference proteome</keyword>
<evidence type="ECO:0000313" key="5">
    <source>
        <dbReference type="Proteomes" id="UP000813463"/>
    </source>
</evidence>
<proteinExistence type="predicted"/>
<dbReference type="InterPro" id="IPR000845">
    <property type="entry name" value="Nucleoside_phosphorylase_d"/>
</dbReference>
<organism evidence="5 6">
    <name type="scientific">Spinacia oleracea</name>
    <name type="common">Spinach</name>
    <dbReference type="NCBI Taxonomy" id="3562"/>
    <lineage>
        <taxon>Eukaryota</taxon>
        <taxon>Viridiplantae</taxon>
        <taxon>Streptophyta</taxon>
        <taxon>Embryophyta</taxon>
        <taxon>Tracheophyta</taxon>
        <taxon>Spermatophyta</taxon>
        <taxon>Magnoliopsida</taxon>
        <taxon>eudicotyledons</taxon>
        <taxon>Gunneridae</taxon>
        <taxon>Pentapetalae</taxon>
        <taxon>Caryophyllales</taxon>
        <taxon>Chenopodiaceae</taxon>
        <taxon>Chenopodioideae</taxon>
        <taxon>Anserineae</taxon>
        <taxon>Spinacia</taxon>
    </lineage>
</organism>
<feature type="region of interest" description="Disordered" evidence="2">
    <location>
        <begin position="567"/>
        <end position="641"/>
    </location>
</feature>
<dbReference type="RefSeq" id="XP_056690480.1">
    <property type="nucleotide sequence ID" value="XM_056834502.1"/>
</dbReference>
<keyword evidence="1" id="KW-0175">Coiled coil</keyword>
<feature type="compositionally biased region" description="Basic and acidic residues" evidence="2">
    <location>
        <begin position="573"/>
        <end position="595"/>
    </location>
</feature>
<evidence type="ECO:0000259" key="4">
    <source>
        <dbReference type="Pfam" id="PF04195"/>
    </source>
</evidence>
<dbReference type="Pfam" id="PF04195">
    <property type="entry name" value="Transposase_28"/>
    <property type="match status" value="1"/>
</dbReference>
<dbReference type="PANTHER" id="PTHR21234">
    <property type="entry name" value="PURINE NUCLEOSIDE PHOSPHORYLASE"/>
    <property type="match status" value="1"/>
</dbReference>
<dbReference type="Pfam" id="PF01048">
    <property type="entry name" value="PNP_UDP_1"/>
    <property type="match status" value="1"/>
</dbReference>
<name>A0ABM3R4E2_SPIOL</name>
<feature type="domain" description="Nucleoside phosphorylase" evidence="3">
    <location>
        <begin position="954"/>
        <end position="1039"/>
    </location>
</feature>
<evidence type="ECO:0000256" key="2">
    <source>
        <dbReference type="SAM" id="MobiDB-lite"/>
    </source>
</evidence>
<feature type="region of interest" description="Disordered" evidence="2">
    <location>
        <begin position="1"/>
        <end position="59"/>
    </location>
</feature>
<reference evidence="5" key="1">
    <citation type="journal article" date="2021" name="Nat. Commun.">
        <title>Genomic analyses provide insights into spinach domestication and the genetic basis of agronomic traits.</title>
        <authorList>
            <person name="Cai X."/>
            <person name="Sun X."/>
            <person name="Xu C."/>
            <person name="Sun H."/>
            <person name="Wang X."/>
            <person name="Ge C."/>
            <person name="Zhang Z."/>
            <person name="Wang Q."/>
            <person name="Fei Z."/>
            <person name="Jiao C."/>
            <person name="Wang Q."/>
        </authorList>
    </citation>
    <scope>NUCLEOTIDE SEQUENCE [LARGE SCALE GENOMIC DNA]</scope>
    <source>
        <strain evidence="5">cv. Varoflay</strain>
    </source>
</reference>
<feature type="coiled-coil region" evidence="1">
    <location>
        <begin position="937"/>
        <end position="966"/>
    </location>
</feature>
<evidence type="ECO:0008006" key="7">
    <source>
        <dbReference type="Google" id="ProtNLM"/>
    </source>
</evidence>
<sequence>MAKNRGKNKFVVGSSSERENVPSGRLPKSSRGRPSERPLEKSSIGWDASEDERATSGERAGFSGVRRRYSEFPVHWSEADPKGKYASILHETTQIDGPLEKSVSGDWLVEAKLGNYHRKAEELYGIQHALGYWCELPEQERPRVTHPPRGFISVYTHHLENGLRFPLDPFVSEVLVSYNISLAQLTPKSMRHIIGFRWVCDFVNFPCSVAIFRDLHDLVLNHASKGDGYGWWTIVNKKSRKRGDPNYITAYPYLSSDHNWKTEWLLVRVPTDPKHPNFYRPPKWFVAPDPDMRGVAAPDRNHRHYVDLLQWFLAQEDNHRLPSSWLPNLNYILREDILAVAGLSRIFDREYGFSCIDPKKLGISLDLKTIHDPAPEYKFGKDNPRNPRLKDYVLSPLGVARISEVRADPWDSASSVEAVPVKVVLPELKTTSDPGPGTDAVPRAVPSVSSPARIDISLSRNRDQRKRKGSTLLRPSTHPKKAKASQPSEKEAVSEVMPPPKNLLHFMPLPGQKLKSVVVAEPPAVDQPLIEEDIIPSPLKPSAALGIEIQDITEVMEAIEADFVPGSDVPEVAGEKKESADLPFEREKSPDKEMIDLSGPEAAVPEVQKEVPSAGEEEQPEQGLTRKRRHSTLGSTSTSALDRLIHADPCSDVPLKRIPEEVREAMARYARAPILGEDPLAHVGSLVGPEAARENLLRANPQWRVPGAEERNPAMMAQYYLNEAVFWSSFASECSSVEEKQLRKYREAYARDIPILDQKAGQLLSELTELKQLYLHYSREARESAEKIGTEVGQLIFRVEEDAEKIASFAEEKKDMAAKFASELEEKDRLFQEMKSKFEAADKERTEAELRLHHFVQHRELIQQQADKVPVLRLKLREKDDYIRKLEQERVNLYTADQCREQYWNGILGARRMFAKHMPHFPWNEKVPLWMQAEDHLVECQADRDEAEAERQAALAEARAQKATSEGDTTAGGRRFRFGTIAGKKVILVMTGLGMVNAGITSQLLLNLFRIEGVVHYGIAGNADPSLHIGDVAIPQYWAHLGLLNWQVKYCNNYLSN</sequence>
<dbReference type="InterPro" id="IPR007321">
    <property type="entry name" value="Transposase_28"/>
</dbReference>